<name>A0A1J7BZ83_FLAJO</name>
<accession>A0A1J7BZ83</accession>
<evidence type="ECO:0008006" key="4">
    <source>
        <dbReference type="Google" id="ProtNLM"/>
    </source>
</evidence>
<dbReference type="AlphaFoldDB" id="A0A1J7BZ83"/>
<sequence>MKKLIALFLVFTALSCSSEDQVNQEVTAVDNTASVLDGKMLSFKNEELFVKEYSDLADLDTDELKNWVASKKLVSLLNTSDDSASMEEDVLSETRIIYSDALKSVLNSESKVKINGNVLWLNERTFYLLSEDEINLSVAELTNREAKLQKYGQLLSVAKVSKNITGRLVLPNENRIKSFASPEINVNGGRLRHVVDLYNETIVLNDGIQSSKMYLRSTLQYRSCSTLAGCRWKEAMNLRYLTSDFQGRPGDTTGIWTIYGIYNNPAISGTKTYQVGSWKFTVPYMSDVNFYISGPIVCSINGVVPTPQISMEMSWYY</sequence>
<protein>
    <recommendedName>
        <fullName evidence="4">DUF4848 domain-containing protein</fullName>
    </recommendedName>
</protein>
<dbReference type="OrthoDB" id="1338117at2"/>
<feature type="signal peptide" evidence="1">
    <location>
        <begin position="1"/>
        <end position="18"/>
    </location>
</feature>
<evidence type="ECO:0000313" key="3">
    <source>
        <dbReference type="Proteomes" id="UP000182826"/>
    </source>
</evidence>
<evidence type="ECO:0000313" key="2">
    <source>
        <dbReference type="EMBL" id="OIV43925.1"/>
    </source>
</evidence>
<evidence type="ECO:0000256" key="1">
    <source>
        <dbReference type="SAM" id="SignalP"/>
    </source>
</evidence>
<reference evidence="2 3" key="1">
    <citation type="submission" date="2016-10" db="EMBL/GenBank/DDBJ databases">
        <title>Draft Genome Sequence of Rhizobacteria Flavobacterium johnsoniae CI04.</title>
        <authorList>
            <person name="Bravo J.I."/>
            <person name="Lozano G.L."/>
            <person name="Handelsman J."/>
        </authorList>
    </citation>
    <scope>NUCLEOTIDE SEQUENCE [LARGE SCALE GENOMIC DNA]</scope>
    <source>
        <strain evidence="2 3">CI04</strain>
    </source>
</reference>
<dbReference type="Proteomes" id="UP000182826">
    <property type="component" value="Unassembled WGS sequence"/>
</dbReference>
<feature type="chain" id="PRO_5009643874" description="DUF4848 domain-containing protein" evidence="1">
    <location>
        <begin position="19"/>
        <end position="317"/>
    </location>
</feature>
<dbReference type="PROSITE" id="PS51257">
    <property type="entry name" value="PROKAR_LIPOPROTEIN"/>
    <property type="match status" value="1"/>
</dbReference>
<keyword evidence="3" id="KW-1185">Reference proteome</keyword>
<dbReference type="RefSeq" id="WP_071634928.1">
    <property type="nucleotide sequence ID" value="NZ_MLFK01000001.1"/>
</dbReference>
<comment type="caution">
    <text evidence="2">The sequence shown here is derived from an EMBL/GenBank/DDBJ whole genome shotgun (WGS) entry which is preliminary data.</text>
</comment>
<dbReference type="EMBL" id="MLFK01000001">
    <property type="protein sequence ID" value="OIV43925.1"/>
    <property type="molecule type" value="Genomic_DNA"/>
</dbReference>
<organism evidence="2 3">
    <name type="scientific">Flavobacterium johnsoniae</name>
    <name type="common">Cytophaga johnsonae</name>
    <dbReference type="NCBI Taxonomy" id="986"/>
    <lineage>
        <taxon>Bacteria</taxon>
        <taxon>Pseudomonadati</taxon>
        <taxon>Bacteroidota</taxon>
        <taxon>Flavobacteriia</taxon>
        <taxon>Flavobacteriales</taxon>
        <taxon>Flavobacteriaceae</taxon>
        <taxon>Flavobacterium</taxon>
    </lineage>
</organism>
<gene>
    <name evidence="2" type="ORF">BKM63_01615</name>
</gene>
<proteinExistence type="predicted"/>
<keyword evidence="1" id="KW-0732">Signal</keyword>